<dbReference type="Proteomes" id="UP000024635">
    <property type="component" value="Unassembled WGS sequence"/>
</dbReference>
<dbReference type="CDD" id="cd18186">
    <property type="entry name" value="BTB_POZ_ZBTB_KLHL-like"/>
    <property type="match status" value="1"/>
</dbReference>
<evidence type="ECO:0000259" key="2">
    <source>
        <dbReference type="PROSITE" id="PS50097"/>
    </source>
</evidence>
<feature type="region of interest" description="Disordered" evidence="1">
    <location>
        <begin position="44"/>
        <end position="73"/>
    </location>
</feature>
<organism evidence="3 4">
    <name type="scientific">Ancylostoma ceylanicum</name>
    <dbReference type="NCBI Taxonomy" id="53326"/>
    <lineage>
        <taxon>Eukaryota</taxon>
        <taxon>Metazoa</taxon>
        <taxon>Ecdysozoa</taxon>
        <taxon>Nematoda</taxon>
        <taxon>Chromadorea</taxon>
        <taxon>Rhabditida</taxon>
        <taxon>Rhabditina</taxon>
        <taxon>Rhabditomorpha</taxon>
        <taxon>Strongyloidea</taxon>
        <taxon>Ancylostomatidae</taxon>
        <taxon>Ancylostomatinae</taxon>
        <taxon>Ancylostoma</taxon>
    </lineage>
</organism>
<dbReference type="InterPro" id="IPR002083">
    <property type="entry name" value="MATH/TRAF_dom"/>
</dbReference>
<dbReference type="STRING" id="53326.A0A016TB47"/>
<feature type="region of interest" description="Disordered" evidence="1">
    <location>
        <begin position="87"/>
        <end position="116"/>
    </location>
</feature>
<dbReference type="EMBL" id="JARK01001455">
    <property type="protein sequence ID" value="EYB99854.1"/>
    <property type="molecule type" value="Genomic_DNA"/>
</dbReference>
<dbReference type="Pfam" id="PF00917">
    <property type="entry name" value="MATH"/>
    <property type="match status" value="1"/>
</dbReference>
<dbReference type="SMART" id="SM00225">
    <property type="entry name" value="BTB"/>
    <property type="match status" value="1"/>
</dbReference>
<dbReference type="OrthoDB" id="5809990at2759"/>
<dbReference type="PANTHER" id="PTHR47022">
    <property type="entry name" value="BTB AND MATH DOMAIN-CONTAINING PROTEIN 36-RELATED"/>
    <property type="match status" value="1"/>
</dbReference>
<sequence length="469" mass="52818">MFRKLSGDRLAIESSFDRLEASRLAMSGANDLFSTSYRLSVVNPRSSSLTRSQPAAEPSAPAPSRPYDAYSSMSSSSATMPRIYESYSDSTSSSTAPTAVIEPTASVRNRSRSPATRVHFSETLNTSYGAASLRRTNLNDPPKIQQLFMSATFTQDVEDKEWVTVSTAPKIETSLKVGGVDWVFKVQKRAIEGTPHVGFTLVCGSKLKSALWRIAANVKLIIKKKNGTEKFVERSYPNNEFTFASKTLADMIPWDEIDTTLSCSNKEDSKSPVTLSFELQIDITKSYGFRRRARFEYSFFEPSYETDMILMVENRELYVNATYLAMLSPFFRSLLSKNMSLYGEIPTETINDVSLEDFLELLHVVYPSEKRVTVENVELLLKLGDRYNFESVLVKCEDFLVTPKADDIDVFTRLEWASKYAMADLQDHCVSKLNSAQDIGAVKKTLLYGSLSHETRKLLLELMLKFSNM</sequence>
<gene>
    <name evidence="3" type="primary">Acey_s0119.g805</name>
    <name evidence="3" type="ORF">Y032_0119g805</name>
</gene>
<name>A0A016TB47_9BILA</name>
<evidence type="ECO:0000313" key="4">
    <source>
        <dbReference type="Proteomes" id="UP000024635"/>
    </source>
</evidence>
<evidence type="ECO:0000313" key="3">
    <source>
        <dbReference type="EMBL" id="EYB99854.1"/>
    </source>
</evidence>
<feature type="compositionally biased region" description="Polar residues" evidence="1">
    <location>
        <begin position="44"/>
        <end position="53"/>
    </location>
</feature>
<dbReference type="Gene3D" id="3.30.710.10">
    <property type="entry name" value="Potassium Channel Kv1.1, Chain A"/>
    <property type="match status" value="1"/>
</dbReference>
<dbReference type="SUPFAM" id="SSF54695">
    <property type="entry name" value="POZ domain"/>
    <property type="match status" value="1"/>
</dbReference>
<dbReference type="PROSITE" id="PS50097">
    <property type="entry name" value="BTB"/>
    <property type="match status" value="1"/>
</dbReference>
<dbReference type="InterPro" id="IPR000210">
    <property type="entry name" value="BTB/POZ_dom"/>
</dbReference>
<keyword evidence="4" id="KW-1185">Reference proteome</keyword>
<dbReference type="AlphaFoldDB" id="A0A016TB47"/>
<feature type="domain" description="BTB" evidence="2">
    <location>
        <begin position="306"/>
        <end position="374"/>
    </location>
</feature>
<dbReference type="Pfam" id="PF00651">
    <property type="entry name" value="BTB"/>
    <property type="match status" value="1"/>
</dbReference>
<accession>A0A016TB47</accession>
<comment type="caution">
    <text evidence="3">The sequence shown here is derived from an EMBL/GenBank/DDBJ whole genome shotgun (WGS) entry which is preliminary data.</text>
</comment>
<proteinExistence type="predicted"/>
<evidence type="ECO:0000256" key="1">
    <source>
        <dbReference type="SAM" id="MobiDB-lite"/>
    </source>
</evidence>
<reference evidence="4" key="1">
    <citation type="journal article" date="2015" name="Nat. Genet.">
        <title>The genome and transcriptome of the zoonotic hookworm Ancylostoma ceylanicum identify infection-specific gene families.</title>
        <authorList>
            <person name="Schwarz E.M."/>
            <person name="Hu Y."/>
            <person name="Antoshechkin I."/>
            <person name="Miller M.M."/>
            <person name="Sternberg P.W."/>
            <person name="Aroian R.V."/>
        </authorList>
    </citation>
    <scope>NUCLEOTIDE SEQUENCE</scope>
    <source>
        <strain evidence="4">HY135</strain>
    </source>
</reference>
<dbReference type="PANTHER" id="PTHR47022:SF1">
    <property type="entry name" value="BTB AND MATH DOMAIN-CONTAINING PROTEIN 36-RELATED"/>
    <property type="match status" value="1"/>
</dbReference>
<dbReference type="InterPro" id="IPR011333">
    <property type="entry name" value="SKP1/BTB/POZ_sf"/>
</dbReference>
<protein>
    <recommendedName>
        <fullName evidence="2">BTB domain-containing protein</fullName>
    </recommendedName>
</protein>